<proteinExistence type="predicted"/>
<dbReference type="Gene3D" id="3.40.960.10">
    <property type="entry name" value="VSR Endonuclease"/>
    <property type="match status" value="1"/>
</dbReference>
<organism evidence="1">
    <name type="scientific">mine drainage metagenome</name>
    <dbReference type="NCBI Taxonomy" id="410659"/>
    <lineage>
        <taxon>unclassified sequences</taxon>
        <taxon>metagenomes</taxon>
        <taxon>ecological metagenomes</taxon>
    </lineage>
</organism>
<sequence>MNAAEQAFCSEAGCSNHVQKEGHTLCYAHWKKSKQTAEEPAASYVAIPKPVSSDANGGVLNSTSLGEKFNLSAKQMNRVLLDLGWIEKDGTGWRPSGLGEKLQAKRLIHSRSGTPFVQWHQDICKSRILQNAVNELLSIELEPLSVAQPPQIAEEAADKPEGFREKFPPTIRASDGHMVRSRGEAMIDALFYENRIVHAYERLVPVEQAMYCDFYLPEYDLYIEFWGMESNPKYRARKTKKLEIYRQNGLRLLEVKDEHINNLDDYLISQLVKFGYKPK</sequence>
<comment type="caution">
    <text evidence="1">The sequence shown here is derived from an EMBL/GenBank/DDBJ whole genome shotgun (WGS) entry which is preliminary data.</text>
</comment>
<dbReference type="EMBL" id="MLJW01000008">
    <property type="protein sequence ID" value="OIR15990.1"/>
    <property type="molecule type" value="Genomic_DNA"/>
</dbReference>
<reference evidence="1" key="1">
    <citation type="submission" date="2016-10" db="EMBL/GenBank/DDBJ databases">
        <title>Sequence of Gallionella enrichment culture.</title>
        <authorList>
            <person name="Poehlein A."/>
            <person name="Muehling M."/>
            <person name="Daniel R."/>
        </authorList>
    </citation>
    <scope>NUCLEOTIDE SEQUENCE</scope>
</reference>
<protein>
    <submittedName>
        <fullName evidence="1">Uncharacterized protein</fullName>
    </submittedName>
</protein>
<accession>A0A1J5TV63</accession>
<gene>
    <name evidence="1" type="ORF">GALL_34940</name>
</gene>
<dbReference type="AlphaFoldDB" id="A0A1J5TV63"/>
<evidence type="ECO:0000313" key="1">
    <source>
        <dbReference type="EMBL" id="OIR15990.1"/>
    </source>
</evidence>
<name>A0A1J5TV63_9ZZZZ</name>